<protein>
    <submittedName>
        <fullName evidence="3">Uncharacterized protein</fullName>
    </submittedName>
</protein>
<evidence type="ECO:0000256" key="1">
    <source>
        <dbReference type="SAM" id="MobiDB-lite"/>
    </source>
</evidence>
<sequence>MPSSKVGFASSPPSSPRPGPTAEDLDRILSLIAKDTDLLVGNLLGELKDVDDVDELEARAVEGAGLETELQRAAAKEVFRRRRQQLEVGRVKKMKTELRKETKRGAVGLGDGKEVLEDLVGAYDLHNEEGDKAGLGVDYKNFMDWQVSIVEALQLTFVCMSKMLGMVALFGTIAWTTVVVSANVVDDVRLFNGTSYTSLAAEVGEEEEKEGNRSTALILLGTSLAATVMGFSAVQVCANLQMLRSYVLLWLPPAGAMACLLAYFESGGSHVSGTALGSAFVLAGAMLGGLCGFSIMSEAEAWDLDAYSLSKAASRARHVLGGGEGEFKKRSVMKRFKLGLMFSIPTLFNFGILLLLVVGVLALFQLYEETWWKILVTTLALGIKISGNKAMLGLLGPLPMWCSDTNLYTYEYSTAIIVRMLQLSLPDENTAMLIGLAGAVVEVGTRIFFYMLFLKKGLANPRMTDEEKEKYAVRGKLRVQDASNDMVVEYMSSIVAGLFMIHLAPTGVFSFASTAEISTATIVKLCAFQIVPELFLDFYVTFMEIYGGLKDLHVSYWKVDTGADKYSKHWVKRLGDLPKATVLKVIMTWAMTAFVLMTCVK</sequence>
<reference evidence="3 4" key="1">
    <citation type="journal article" date="2023" name="Commun. Biol.">
        <title>Genome analysis of Parmales, the sister group of diatoms, reveals the evolutionary specialization of diatoms from phago-mixotrophs to photoautotrophs.</title>
        <authorList>
            <person name="Ban H."/>
            <person name="Sato S."/>
            <person name="Yoshikawa S."/>
            <person name="Yamada K."/>
            <person name="Nakamura Y."/>
            <person name="Ichinomiya M."/>
            <person name="Sato N."/>
            <person name="Blanc-Mathieu R."/>
            <person name="Endo H."/>
            <person name="Kuwata A."/>
            <person name="Ogata H."/>
        </authorList>
    </citation>
    <scope>NUCLEOTIDE SEQUENCE [LARGE SCALE GENOMIC DNA]</scope>
</reference>
<dbReference type="Proteomes" id="UP001165060">
    <property type="component" value="Unassembled WGS sequence"/>
</dbReference>
<keyword evidence="2" id="KW-0812">Transmembrane</keyword>
<feature type="transmembrane region" description="Helical" evidence="2">
    <location>
        <begin position="216"/>
        <end position="234"/>
    </location>
</feature>
<evidence type="ECO:0000256" key="2">
    <source>
        <dbReference type="SAM" id="Phobius"/>
    </source>
</evidence>
<feature type="transmembrane region" description="Helical" evidence="2">
    <location>
        <begin position="486"/>
        <end position="504"/>
    </location>
</feature>
<keyword evidence="2" id="KW-0472">Membrane</keyword>
<feature type="region of interest" description="Disordered" evidence="1">
    <location>
        <begin position="1"/>
        <end position="23"/>
    </location>
</feature>
<comment type="caution">
    <text evidence="3">The sequence shown here is derived from an EMBL/GenBank/DDBJ whole genome shotgun (WGS) entry which is preliminary data.</text>
</comment>
<accession>A0ABQ6M6Z2</accession>
<feature type="transmembrane region" description="Helical" evidence="2">
    <location>
        <begin position="338"/>
        <end position="364"/>
    </location>
</feature>
<proteinExistence type="predicted"/>
<keyword evidence="4" id="KW-1185">Reference proteome</keyword>
<gene>
    <name evidence="3" type="ORF">TeGR_g5474</name>
</gene>
<name>A0ABQ6M6Z2_9STRA</name>
<feature type="transmembrane region" description="Helical" evidence="2">
    <location>
        <begin position="276"/>
        <end position="296"/>
    </location>
</feature>
<dbReference type="EMBL" id="BRYB01000027">
    <property type="protein sequence ID" value="GMI20814.1"/>
    <property type="molecule type" value="Genomic_DNA"/>
</dbReference>
<feature type="transmembrane region" description="Helical" evidence="2">
    <location>
        <begin position="246"/>
        <end position="264"/>
    </location>
</feature>
<feature type="transmembrane region" description="Helical" evidence="2">
    <location>
        <begin position="431"/>
        <end position="453"/>
    </location>
</feature>
<feature type="transmembrane region" description="Helical" evidence="2">
    <location>
        <begin position="163"/>
        <end position="185"/>
    </location>
</feature>
<evidence type="ECO:0000313" key="4">
    <source>
        <dbReference type="Proteomes" id="UP001165060"/>
    </source>
</evidence>
<keyword evidence="2" id="KW-1133">Transmembrane helix</keyword>
<organism evidence="3 4">
    <name type="scientific">Tetraparma gracilis</name>
    <dbReference type="NCBI Taxonomy" id="2962635"/>
    <lineage>
        <taxon>Eukaryota</taxon>
        <taxon>Sar</taxon>
        <taxon>Stramenopiles</taxon>
        <taxon>Ochrophyta</taxon>
        <taxon>Bolidophyceae</taxon>
        <taxon>Parmales</taxon>
        <taxon>Triparmaceae</taxon>
        <taxon>Tetraparma</taxon>
    </lineage>
</organism>
<evidence type="ECO:0000313" key="3">
    <source>
        <dbReference type="EMBL" id="GMI20814.1"/>
    </source>
</evidence>